<dbReference type="Pfam" id="PF01979">
    <property type="entry name" value="Amidohydro_1"/>
    <property type="match status" value="1"/>
</dbReference>
<dbReference type="Gene3D" id="3.20.20.140">
    <property type="entry name" value="Metal-dependent hydrolases"/>
    <property type="match status" value="1"/>
</dbReference>
<evidence type="ECO:0000259" key="8">
    <source>
        <dbReference type="Pfam" id="PF13382"/>
    </source>
</evidence>
<dbReference type="OrthoDB" id="9775607at2"/>
<dbReference type="CDD" id="cd01295">
    <property type="entry name" value="AdeC"/>
    <property type="match status" value="1"/>
</dbReference>
<dbReference type="HAMAP" id="MF_01518">
    <property type="entry name" value="Adenine_deamin"/>
    <property type="match status" value="1"/>
</dbReference>
<protein>
    <recommendedName>
        <fullName evidence="2 6">Adenine deaminase</fullName>
        <shortName evidence="6">Adenase</shortName>
        <shortName evidence="6">Adenine aminase</shortName>
        <ecNumber evidence="2 6">3.5.4.2</ecNumber>
    </recommendedName>
</protein>
<dbReference type="SUPFAM" id="SSF51338">
    <property type="entry name" value="Composite domain of metallo-dependent hydrolases"/>
    <property type="match status" value="1"/>
</dbReference>
<sequence length="566" mass="62009">MIDILKKQKAANGIEDADIVLKGGNIINVFTEEIVKADVAIVGKTIVGIGNYSGNLEIDCTGKYIMPGFIDAHMHLESTMVMPNELSKVILKFGTTTLIADPHEMVNVKGEAALDFLIDAVEQSPVNIYIMIPSSVPATEFETNGAGDFLAQNMVRYKENPRILGLGEVMCFRDVVKSKKHILDKLNLFEGKIVDGHAPGLSGKELQCYRLSGIDNDHEITTTDEVIEKMRAGFYILIREGSGARNLNEIIGGILSNGLPFERCMFCTDDKHLDDIEREGHINYNVKKAIEIGVSPIKAIKMATYYPSLAYGLKDYGAIAAGYAADIIVSKDLKDMDIDCVLKDGHIVNGEYLDSLKHVTPNKELLNTVYFEDITEDKLKVELREKNDIIGLMKNQLTTKHIVENIPGKNNVFIPNDEYSKLCVVERHGKTHNVSAAPLKGFGIKSAAIATTVAHDSHNIIAAGDNDRDIIKAVNHLKQIQGGYVIVSGGKVIDALQLRVAGLISELDSDTVKNKVKDMVKLARSMGIKEGIDPFLTLSFLALPVIPEIRLTDKGLIDVNSGKIIG</sequence>
<evidence type="ECO:0000313" key="10">
    <source>
        <dbReference type="Proteomes" id="UP000266301"/>
    </source>
</evidence>
<dbReference type="PANTHER" id="PTHR11113">
    <property type="entry name" value="N-ACETYLGLUCOSAMINE-6-PHOSPHATE DEACETYLASE"/>
    <property type="match status" value="1"/>
</dbReference>
<dbReference type="Proteomes" id="UP000266301">
    <property type="component" value="Chromosome"/>
</dbReference>
<feature type="domain" description="Adenine deaminase C-terminal" evidence="8">
    <location>
        <begin position="396"/>
        <end position="561"/>
    </location>
</feature>
<dbReference type="KEGG" id="cfer:D4Z93_07610"/>
<accession>A0A386H402</accession>
<dbReference type="InterPro" id="IPR006679">
    <property type="entry name" value="Adenine_deam"/>
</dbReference>
<proteinExistence type="inferred from homology"/>
<organism evidence="9 10">
    <name type="scientific">Clostridium fermenticellae</name>
    <dbReference type="NCBI Taxonomy" id="2068654"/>
    <lineage>
        <taxon>Bacteria</taxon>
        <taxon>Bacillati</taxon>
        <taxon>Bacillota</taxon>
        <taxon>Clostridia</taxon>
        <taxon>Eubacteriales</taxon>
        <taxon>Clostridiaceae</taxon>
        <taxon>Clostridium</taxon>
    </lineage>
</organism>
<dbReference type="GO" id="GO:0006146">
    <property type="term" value="P:adenine catabolic process"/>
    <property type="evidence" value="ECO:0007669"/>
    <property type="project" value="InterPro"/>
</dbReference>
<dbReference type="GO" id="GO:0000034">
    <property type="term" value="F:adenine deaminase activity"/>
    <property type="evidence" value="ECO:0007669"/>
    <property type="project" value="UniProtKB-UniRule"/>
</dbReference>
<evidence type="ECO:0000259" key="7">
    <source>
        <dbReference type="Pfam" id="PF01979"/>
    </source>
</evidence>
<keyword evidence="3 6" id="KW-0378">Hydrolase</keyword>
<dbReference type="PANTHER" id="PTHR11113:SF2">
    <property type="entry name" value="ADENINE DEAMINASE"/>
    <property type="match status" value="1"/>
</dbReference>
<evidence type="ECO:0000256" key="2">
    <source>
        <dbReference type="ARBA" id="ARBA00012782"/>
    </source>
</evidence>
<evidence type="ECO:0000256" key="6">
    <source>
        <dbReference type="HAMAP-Rule" id="MF_01518"/>
    </source>
</evidence>
<evidence type="ECO:0000256" key="5">
    <source>
        <dbReference type="ARBA" id="ARBA00047720"/>
    </source>
</evidence>
<dbReference type="InterPro" id="IPR011059">
    <property type="entry name" value="Metal-dep_hydrolase_composite"/>
</dbReference>
<keyword evidence="10" id="KW-1185">Reference proteome</keyword>
<evidence type="ECO:0000313" key="9">
    <source>
        <dbReference type="EMBL" id="AYD40396.1"/>
    </source>
</evidence>
<feature type="domain" description="Amidohydrolase-related" evidence="7">
    <location>
        <begin position="64"/>
        <end position="348"/>
    </location>
</feature>
<reference evidence="9 10" key="1">
    <citation type="journal article" date="2019" name="Int. J. Syst. Evol. Microbiol.">
        <title>Clostridium fermenticellae sp. nov., isolated from the mud in a fermentation cellar for the production of the Chinese liquor, baijiu.</title>
        <authorList>
            <person name="Xu P.X."/>
            <person name="Chai L.J."/>
            <person name="Qiu T."/>
            <person name="Zhang X.J."/>
            <person name="Lu Z.M."/>
            <person name="Xiao C."/>
            <person name="Wang S.T."/>
            <person name="Shen C.H."/>
            <person name="Shi J.S."/>
            <person name="Xu Z.H."/>
        </authorList>
    </citation>
    <scope>NUCLEOTIDE SEQUENCE [LARGE SCALE GENOMIC DNA]</scope>
    <source>
        <strain evidence="9 10">JN500901</strain>
    </source>
</reference>
<keyword evidence="4 6" id="KW-0464">Manganese</keyword>
<evidence type="ECO:0000256" key="1">
    <source>
        <dbReference type="ARBA" id="ARBA00006773"/>
    </source>
</evidence>
<dbReference type="EC" id="3.5.4.2" evidence="2 6"/>
<evidence type="ECO:0000256" key="3">
    <source>
        <dbReference type="ARBA" id="ARBA00022801"/>
    </source>
</evidence>
<evidence type="ECO:0000256" key="4">
    <source>
        <dbReference type="ARBA" id="ARBA00023211"/>
    </source>
</evidence>
<dbReference type="EMBL" id="CP032416">
    <property type="protein sequence ID" value="AYD40396.1"/>
    <property type="molecule type" value="Genomic_DNA"/>
</dbReference>
<comment type="catalytic activity">
    <reaction evidence="5 6">
        <text>adenine + H2O + H(+) = hypoxanthine + NH4(+)</text>
        <dbReference type="Rhea" id="RHEA:23688"/>
        <dbReference type="ChEBI" id="CHEBI:15377"/>
        <dbReference type="ChEBI" id="CHEBI:15378"/>
        <dbReference type="ChEBI" id="CHEBI:16708"/>
        <dbReference type="ChEBI" id="CHEBI:17368"/>
        <dbReference type="ChEBI" id="CHEBI:28938"/>
        <dbReference type="EC" id="3.5.4.2"/>
    </reaction>
</comment>
<comment type="similarity">
    <text evidence="1 6">Belongs to the metallo-dependent hydrolases superfamily. Adenine deaminase family.</text>
</comment>
<dbReference type="Pfam" id="PF13382">
    <property type="entry name" value="Adenine_deam_C"/>
    <property type="match status" value="1"/>
</dbReference>
<dbReference type="InterPro" id="IPR006680">
    <property type="entry name" value="Amidohydro-rel"/>
</dbReference>
<comment type="cofactor">
    <cofactor evidence="6">
        <name>Mn(2+)</name>
        <dbReference type="ChEBI" id="CHEBI:29035"/>
    </cofactor>
</comment>
<dbReference type="InterPro" id="IPR026912">
    <property type="entry name" value="Adenine_deam_C"/>
</dbReference>
<dbReference type="AlphaFoldDB" id="A0A386H402"/>
<name>A0A386H402_9CLOT</name>
<dbReference type="RefSeq" id="WP_119972070.1">
    <property type="nucleotide sequence ID" value="NZ_CP032416.1"/>
</dbReference>
<gene>
    <name evidence="6 9" type="primary">ade</name>
    <name evidence="9" type="ORF">D4Z93_07610</name>
</gene>
<dbReference type="InterPro" id="IPR032466">
    <property type="entry name" value="Metal_Hydrolase"/>
</dbReference>
<dbReference type="SUPFAM" id="SSF51556">
    <property type="entry name" value="Metallo-dependent hydrolases"/>
    <property type="match status" value="1"/>
</dbReference>
<dbReference type="Gene3D" id="2.30.40.10">
    <property type="entry name" value="Urease, subunit C, domain 1"/>
    <property type="match status" value="1"/>
</dbReference>
<dbReference type="NCBIfam" id="TIGR01178">
    <property type="entry name" value="ade"/>
    <property type="match status" value="1"/>
</dbReference>